<dbReference type="InterPro" id="IPR016186">
    <property type="entry name" value="C-type_lectin-like/link_sf"/>
</dbReference>
<reference evidence="2" key="1">
    <citation type="submission" date="2025-08" db="UniProtKB">
        <authorList>
            <consortium name="RefSeq"/>
        </authorList>
    </citation>
    <scope>IDENTIFICATION</scope>
    <source>
        <strain evidence="2">15085-1641.00</strain>
        <tissue evidence="2">Whole body</tissue>
    </source>
</reference>
<dbReference type="OrthoDB" id="441660at2759"/>
<dbReference type="SUPFAM" id="SSF56436">
    <property type="entry name" value="C-type lectin-like"/>
    <property type="match status" value="1"/>
</dbReference>
<dbReference type="KEGG" id="dhe:115483390"/>
<evidence type="ECO:0000313" key="2">
    <source>
        <dbReference type="RefSeq" id="XP_030081025.1"/>
    </source>
</evidence>
<dbReference type="RefSeq" id="XP_030081025.1">
    <property type="nucleotide sequence ID" value="XM_030225165.1"/>
</dbReference>
<name>A0A6J2SXW8_DROHY</name>
<evidence type="ECO:0000313" key="1">
    <source>
        <dbReference type="Proteomes" id="UP000504633"/>
    </source>
</evidence>
<dbReference type="Gene3D" id="3.10.100.10">
    <property type="entry name" value="Mannose-Binding Protein A, subunit A"/>
    <property type="match status" value="1"/>
</dbReference>
<accession>A0A6J2SXW8</accession>
<keyword evidence="1" id="KW-1185">Reference proteome</keyword>
<sequence length="92" mass="10677">MAPYTMEFWTSGNNYGNATQFYWQSTGLLANYLPWADGSPNLNDGNCLTLYAATYANWGVANYRLVVRDYDYSCAHICEQQPQKKEKHKCFW</sequence>
<protein>
    <submittedName>
        <fullName evidence="2">Uncharacterized protein LOC115483390</fullName>
    </submittedName>
</protein>
<gene>
    <name evidence="2" type="primary">LOC115483390</name>
</gene>
<dbReference type="InterPro" id="IPR016187">
    <property type="entry name" value="CTDL_fold"/>
</dbReference>
<dbReference type="CDD" id="cd00037">
    <property type="entry name" value="CLECT"/>
    <property type="match status" value="1"/>
</dbReference>
<organism evidence="1 2">
    <name type="scientific">Drosophila hydei</name>
    <name type="common">Fruit fly</name>
    <dbReference type="NCBI Taxonomy" id="7224"/>
    <lineage>
        <taxon>Eukaryota</taxon>
        <taxon>Metazoa</taxon>
        <taxon>Ecdysozoa</taxon>
        <taxon>Arthropoda</taxon>
        <taxon>Hexapoda</taxon>
        <taxon>Insecta</taxon>
        <taxon>Pterygota</taxon>
        <taxon>Neoptera</taxon>
        <taxon>Endopterygota</taxon>
        <taxon>Diptera</taxon>
        <taxon>Brachycera</taxon>
        <taxon>Muscomorpha</taxon>
        <taxon>Ephydroidea</taxon>
        <taxon>Drosophilidae</taxon>
        <taxon>Drosophila</taxon>
    </lineage>
</organism>
<proteinExistence type="predicted"/>
<dbReference type="Proteomes" id="UP000504633">
    <property type="component" value="Unplaced"/>
</dbReference>
<dbReference type="GeneID" id="115483390"/>
<dbReference type="AlphaFoldDB" id="A0A6J2SXW8"/>